<proteinExistence type="predicted"/>
<gene>
    <name evidence="1" type="ORF">Acy02nite_56820</name>
</gene>
<name>A0A919IMJ9_9ACTN</name>
<evidence type="ECO:0000313" key="2">
    <source>
        <dbReference type="Proteomes" id="UP000619479"/>
    </source>
</evidence>
<dbReference type="Proteomes" id="UP000619479">
    <property type="component" value="Unassembled WGS sequence"/>
</dbReference>
<protein>
    <submittedName>
        <fullName evidence="1">Uncharacterized protein</fullName>
    </submittedName>
</protein>
<reference evidence="1" key="1">
    <citation type="submission" date="2021-01" db="EMBL/GenBank/DDBJ databases">
        <title>Whole genome shotgun sequence of Actinoplanes cyaneus NBRC 14990.</title>
        <authorList>
            <person name="Komaki H."/>
            <person name="Tamura T."/>
        </authorList>
    </citation>
    <scope>NUCLEOTIDE SEQUENCE</scope>
    <source>
        <strain evidence="1">NBRC 14990</strain>
    </source>
</reference>
<comment type="caution">
    <text evidence="1">The sequence shown here is derived from an EMBL/GenBank/DDBJ whole genome shotgun (WGS) entry which is preliminary data.</text>
</comment>
<keyword evidence="2" id="KW-1185">Reference proteome</keyword>
<dbReference type="EMBL" id="BOMH01000041">
    <property type="protein sequence ID" value="GID67801.1"/>
    <property type="molecule type" value="Genomic_DNA"/>
</dbReference>
<accession>A0A919IMJ9</accession>
<sequence>MRLVAGSIRVMQQRYNNHHVGQNELRQYTQHAAMVCGWAPAGTGEALLAALVDPDGPYDTVPIQREVTPEVVRLTGQLAAAVAALESDDAGHDERVEAAETAASFQSTGIMGSAYHSDYRQWWAAASSMRERAGDLLRAQPPAVRQTLFDRWTATDGSAKPHLDPHRSLIGAMLAGGGVDGRGWLDRLGDFDLLHSGDWTEEIIKAEHRAGRPHPWALGTWRRVQIEDGNADTGRELWPVPSPGEPWADRAVADVEAMAGPRRADWHALLSHCVPAKDSARPSTAWRKGAGPLLDAVGADEFAMVVDEWLALVGASRTGPVPTPIPDRYNVRLLSGLLWVRAMCPPSESYLRHLGQIAERATRNVPGHGPASPKLANAAVTALVGADHPAAVEQLTRLASRLTYKSTLRLVKKGLEDRATAGPRVTPGPR</sequence>
<organism evidence="1 2">
    <name type="scientific">Actinoplanes cyaneus</name>
    <dbReference type="NCBI Taxonomy" id="52696"/>
    <lineage>
        <taxon>Bacteria</taxon>
        <taxon>Bacillati</taxon>
        <taxon>Actinomycetota</taxon>
        <taxon>Actinomycetes</taxon>
        <taxon>Micromonosporales</taxon>
        <taxon>Micromonosporaceae</taxon>
        <taxon>Actinoplanes</taxon>
    </lineage>
</organism>
<evidence type="ECO:0000313" key="1">
    <source>
        <dbReference type="EMBL" id="GID67801.1"/>
    </source>
</evidence>
<dbReference type="AlphaFoldDB" id="A0A919IMJ9"/>